<dbReference type="EMBL" id="WHPC01000004">
    <property type="protein sequence ID" value="MPV35876.1"/>
    <property type="molecule type" value="Genomic_DNA"/>
</dbReference>
<dbReference type="InterPro" id="IPR001466">
    <property type="entry name" value="Beta-lactam-related"/>
</dbReference>
<keyword evidence="5" id="KW-0378">Hydrolase</keyword>
<dbReference type="OrthoDB" id="3174977at2"/>
<dbReference type="GO" id="GO:0016020">
    <property type="term" value="C:membrane"/>
    <property type="evidence" value="ECO:0007669"/>
    <property type="project" value="UniProtKB-SubCell"/>
</dbReference>
<comment type="subcellular location">
    <subcellularLocation>
        <location evidence="1">Membrane</location>
    </subcellularLocation>
</comment>
<keyword evidence="3" id="KW-0812">Transmembrane</keyword>
<evidence type="ECO:0000313" key="5">
    <source>
        <dbReference type="EMBL" id="MPV35876.1"/>
    </source>
</evidence>
<dbReference type="InterPro" id="IPR050491">
    <property type="entry name" value="AmpC-like"/>
</dbReference>
<accession>A0A6N7EI96</accession>
<dbReference type="Proteomes" id="UP000437709">
    <property type="component" value="Unassembled WGS sequence"/>
</dbReference>
<evidence type="ECO:0000259" key="4">
    <source>
        <dbReference type="Pfam" id="PF00144"/>
    </source>
</evidence>
<organism evidence="5 6">
    <name type="scientific">Georgenia subflava</name>
    <dbReference type="NCBI Taxonomy" id="1622177"/>
    <lineage>
        <taxon>Bacteria</taxon>
        <taxon>Bacillati</taxon>
        <taxon>Actinomycetota</taxon>
        <taxon>Actinomycetes</taxon>
        <taxon>Micrococcales</taxon>
        <taxon>Bogoriellaceae</taxon>
        <taxon>Georgenia</taxon>
    </lineage>
</organism>
<sequence>MPIPTGGALARPPRRLVCAVTAVLVGVMVGCVLPAAETTVSAAATEPTRSVLVEASAGSAPPWPAVDQVTGPVAAYLDAETRRLGLPGAAVSVIVGGDVVWTHATGTADPAGEPMTADTPVLLASTSKAITAIAVAQLVQDGRLDLTEPVSEYLRWFTPTTPGPPMTVGDLLHHTAGLDLGHDAGTHLADGGPHPLQDRVRDLAEDDIAVAPGEYSYSNASYDVLGLLVAETSGRPFGAYVAEHVLAPLGMDHAYTSAETARADGLAEGYYRWFGRWWRAADMPAPGGSRPSATMYGSASDLGRLVAAHLTRPANVLPPAGWDLLTAPEALIAPDVFYAGGLVVRPQWELADPSGTSPDTSALPTVYEHNGSWPNSHTFLAFVPEQDRGVALVVNGNDQARESALVGLDHNLLRLLAGHDAVHVPVTDEPLQRYGWAIAAVFLGLELVSLGWSVRRLRARPAGPSGVRSRTSLLRTALPPLVLDAVVVWLVLAYIPARFFTTPAELIRLNPDLGVLIVPGLALALVWGPLRTVLLLRIHGAGQVSPPQAREEGAVTAA</sequence>
<keyword evidence="2 3" id="KW-0472">Membrane</keyword>
<dbReference type="InterPro" id="IPR012338">
    <property type="entry name" value="Beta-lactam/transpept-like"/>
</dbReference>
<keyword evidence="6" id="KW-1185">Reference proteome</keyword>
<feature type="transmembrane region" description="Helical" evidence="3">
    <location>
        <begin position="434"/>
        <end position="452"/>
    </location>
</feature>
<feature type="domain" description="Beta-lactamase-related" evidence="4">
    <location>
        <begin position="78"/>
        <end position="401"/>
    </location>
</feature>
<dbReference type="PANTHER" id="PTHR46825:SF11">
    <property type="entry name" value="PENICILLIN-BINDING PROTEIN 4"/>
    <property type="match status" value="1"/>
</dbReference>
<name>A0A6N7EI96_9MICO</name>
<protein>
    <submittedName>
        <fullName evidence="5">Serine hydrolase</fullName>
    </submittedName>
</protein>
<dbReference type="Gene3D" id="3.40.710.10">
    <property type="entry name" value="DD-peptidase/beta-lactamase superfamily"/>
    <property type="match status" value="1"/>
</dbReference>
<dbReference type="SUPFAM" id="SSF56601">
    <property type="entry name" value="beta-lactamase/transpeptidase-like"/>
    <property type="match status" value="1"/>
</dbReference>
<proteinExistence type="predicted"/>
<evidence type="ECO:0000256" key="2">
    <source>
        <dbReference type="ARBA" id="ARBA00023136"/>
    </source>
</evidence>
<dbReference type="PANTHER" id="PTHR46825">
    <property type="entry name" value="D-ALANYL-D-ALANINE-CARBOXYPEPTIDASE/ENDOPEPTIDASE AMPH"/>
    <property type="match status" value="1"/>
</dbReference>
<gene>
    <name evidence="5" type="ORF">GB881_02215</name>
</gene>
<reference evidence="5 6" key="1">
    <citation type="submission" date="2019-10" db="EMBL/GenBank/DDBJ databases">
        <title>Georgenia wutianyii sp. nov. and Georgenia yuyongxinii sp. nov. isolated from plateau pika (Ochotona curzoniae) in the Qinghai-Tibet plateau of China.</title>
        <authorList>
            <person name="Tian Z."/>
        </authorList>
    </citation>
    <scope>NUCLEOTIDE SEQUENCE [LARGE SCALE GENOMIC DNA]</scope>
    <source>
        <strain evidence="5 6">JCM 19765</strain>
    </source>
</reference>
<evidence type="ECO:0000256" key="3">
    <source>
        <dbReference type="SAM" id="Phobius"/>
    </source>
</evidence>
<dbReference type="Pfam" id="PF00144">
    <property type="entry name" value="Beta-lactamase"/>
    <property type="match status" value="1"/>
</dbReference>
<evidence type="ECO:0000256" key="1">
    <source>
        <dbReference type="ARBA" id="ARBA00004370"/>
    </source>
</evidence>
<dbReference type="GO" id="GO:0016787">
    <property type="term" value="F:hydrolase activity"/>
    <property type="evidence" value="ECO:0007669"/>
    <property type="project" value="UniProtKB-KW"/>
</dbReference>
<evidence type="ECO:0000313" key="6">
    <source>
        <dbReference type="Proteomes" id="UP000437709"/>
    </source>
</evidence>
<comment type="caution">
    <text evidence="5">The sequence shown here is derived from an EMBL/GenBank/DDBJ whole genome shotgun (WGS) entry which is preliminary data.</text>
</comment>
<feature type="transmembrane region" description="Helical" evidence="3">
    <location>
        <begin position="473"/>
        <end position="495"/>
    </location>
</feature>
<dbReference type="AlphaFoldDB" id="A0A6N7EI96"/>
<keyword evidence="3" id="KW-1133">Transmembrane helix</keyword>
<feature type="transmembrane region" description="Helical" evidence="3">
    <location>
        <begin position="515"/>
        <end position="536"/>
    </location>
</feature>